<dbReference type="AlphaFoldDB" id="A0A0A8YV41"/>
<name>A0A0A8YV41_ARUDO</name>
<accession>A0A0A8YV41</accession>
<proteinExistence type="predicted"/>
<evidence type="ECO:0000313" key="1">
    <source>
        <dbReference type="EMBL" id="JAD28365.1"/>
    </source>
</evidence>
<reference evidence="1" key="2">
    <citation type="journal article" date="2015" name="Data Brief">
        <title>Shoot transcriptome of the giant reed, Arundo donax.</title>
        <authorList>
            <person name="Barrero R.A."/>
            <person name="Guerrero F.D."/>
            <person name="Moolhuijzen P."/>
            <person name="Goolsby J.A."/>
            <person name="Tidwell J."/>
            <person name="Bellgard S.E."/>
            <person name="Bellgard M.I."/>
        </authorList>
    </citation>
    <scope>NUCLEOTIDE SEQUENCE</scope>
    <source>
        <tissue evidence="1">Shoot tissue taken approximately 20 cm above the soil surface</tissue>
    </source>
</reference>
<sequence length="43" mass="5013">MHDPGTVDQCQTKRQYVYDEQDWHQATSLIRDMQASKSSDSLI</sequence>
<organism evidence="1">
    <name type="scientific">Arundo donax</name>
    <name type="common">Giant reed</name>
    <name type="synonym">Donax arundinaceus</name>
    <dbReference type="NCBI Taxonomy" id="35708"/>
    <lineage>
        <taxon>Eukaryota</taxon>
        <taxon>Viridiplantae</taxon>
        <taxon>Streptophyta</taxon>
        <taxon>Embryophyta</taxon>
        <taxon>Tracheophyta</taxon>
        <taxon>Spermatophyta</taxon>
        <taxon>Magnoliopsida</taxon>
        <taxon>Liliopsida</taxon>
        <taxon>Poales</taxon>
        <taxon>Poaceae</taxon>
        <taxon>PACMAD clade</taxon>
        <taxon>Arundinoideae</taxon>
        <taxon>Arundineae</taxon>
        <taxon>Arundo</taxon>
    </lineage>
</organism>
<protein>
    <submittedName>
        <fullName evidence="1">Uncharacterized protein</fullName>
    </submittedName>
</protein>
<reference evidence="1" key="1">
    <citation type="submission" date="2014-09" db="EMBL/GenBank/DDBJ databases">
        <authorList>
            <person name="Magalhaes I.L.F."/>
            <person name="Oliveira U."/>
            <person name="Santos F.R."/>
            <person name="Vidigal T.H.D.A."/>
            <person name="Brescovit A.D."/>
            <person name="Santos A.J."/>
        </authorList>
    </citation>
    <scope>NUCLEOTIDE SEQUENCE</scope>
    <source>
        <tissue evidence="1">Shoot tissue taken approximately 20 cm above the soil surface</tissue>
    </source>
</reference>
<dbReference type="EMBL" id="GBRH01269530">
    <property type="protein sequence ID" value="JAD28365.1"/>
    <property type="molecule type" value="Transcribed_RNA"/>
</dbReference>